<feature type="domain" description="FERM" evidence="1">
    <location>
        <begin position="210"/>
        <end position="263"/>
    </location>
</feature>
<feature type="non-terminal residue" evidence="3">
    <location>
        <position position="1"/>
    </location>
</feature>
<dbReference type="InterPro" id="IPR001478">
    <property type="entry name" value="PDZ"/>
</dbReference>
<dbReference type="PROSITE" id="PS50057">
    <property type="entry name" value="FERM_3"/>
    <property type="match status" value="1"/>
</dbReference>
<evidence type="ECO:0000313" key="4">
    <source>
        <dbReference type="Proteomes" id="UP000887458"/>
    </source>
</evidence>
<dbReference type="SUPFAM" id="SSF54236">
    <property type="entry name" value="Ubiquitin-like"/>
    <property type="match status" value="1"/>
</dbReference>
<dbReference type="InterPro" id="IPR000299">
    <property type="entry name" value="FERM_domain"/>
</dbReference>
<organism evidence="3 4">
    <name type="scientific">Dermatophagoides pteronyssinus</name>
    <name type="common">European house dust mite</name>
    <dbReference type="NCBI Taxonomy" id="6956"/>
    <lineage>
        <taxon>Eukaryota</taxon>
        <taxon>Metazoa</taxon>
        <taxon>Ecdysozoa</taxon>
        <taxon>Arthropoda</taxon>
        <taxon>Chelicerata</taxon>
        <taxon>Arachnida</taxon>
        <taxon>Acari</taxon>
        <taxon>Acariformes</taxon>
        <taxon>Sarcoptiformes</taxon>
        <taxon>Astigmata</taxon>
        <taxon>Psoroptidia</taxon>
        <taxon>Analgoidea</taxon>
        <taxon>Pyroglyphidae</taxon>
        <taxon>Dermatophagoidinae</taxon>
        <taxon>Dermatophagoides</taxon>
    </lineage>
</organism>
<dbReference type="EMBL" id="NJHN03000018">
    <property type="protein sequence ID" value="KAH9425480.1"/>
    <property type="molecule type" value="Genomic_DNA"/>
</dbReference>
<evidence type="ECO:0000313" key="3">
    <source>
        <dbReference type="EMBL" id="KAH9425480.1"/>
    </source>
</evidence>
<proteinExistence type="predicted"/>
<gene>
    <name evidence="3" type="primary">FRMPD3_1</name>
    <name evidence="3" type="ORF">DERP_006088</name>
</gene>
<reference evidence="3 4" key="1">
    <citation type="journal article" date="2018" name="J. Allergy Clin. Immunol.">
        <title>High-quality assembly of Dermatophagoides pteronyssinus genome and transcriptome reveals a wide range of novel allergens.</title>
        <authorList>
            <person name="Liu X.Y."/>
            <person name="Yang K.Y."/>
            <person name="Wang M.Q."/>
            <person name="Kwok J.S."/>
            <person name="Zeng X."/>
            <person name="Yang Z."/>
            <person name="Xiao X.J."/>
            <person name="Lau C.P."/>
            <person name="Li Y."/>
            <person name="Huang Z.M."/>
            <person name="Ba J.G."/>
            <person name="Yim A.K."/>
            <person name="Ouyang C.Y."/>
            <person name="Ngai S.M."/>
            <person name="Chan T.F."/>
            <person name="Leung E.L."/>
            <person name="Liu L."/>
            <person name="Liu Z.G."/>
            <person name="Tsui S.K."/>
        </authorList>
    </citation>
    <scope>NUCLEOTIDE SEQUENCE [LARGE SCALE GENOMIC DNA]</scope>
    <source>
        <strain evidence="3">Derp</strain>
    </source>
</reference>
<dbReference type="Gene3D" id="2.30.42.10">
    <property type="match status" value="1"/>
</dbReference>
<dbReference type="InterPro" id="IPR036034">
    <property type="entry name" value="PDZ_sf"/>
</dbReference>
<feature type="non-terminal residue" evidence="3">
    <location>
        <position position="263"/>
    </location>
</feature>
<name>A0ABQ8JSA1_DERPT</name>
<dbReference type="PROSITE" id="PS50106">
    <property type="entry name" value="PDZ"/>
    <property type="match status" value="1"/>
</dbReference>
<dbReference type="SMART" id="SM00228">
    <property type="entry name" value="PDZ"/>
    <property type="match status" value="1"/>
</dbReference>
<evidence type="ECO:0000259" key="2">
    <source>
        <dbReference type="PROSITE" id="PS50106"/>
    </source>
</evidence>
<evidence type="ECO:0000259" key="1">
    <source>
        <dbReference type="PROSITE" id="PS50057"/>
    </source>
</evidence>
<keyword evidence="4" id="KW-1185">Reference proteome</keyword>
<protein>
    <submittedName>
        <fullName evidence="3">Frmpd3p</fullName>
    </submittedName>
</protein>
<accession>A0ABQ8JSA1</accession>
<dbReference type="PANTHER" id="PTHR46221:SF3">
    <property type="entry name" value="FERM AND PDZ DOMAIN-CONTAINING PROTEIN 4"/>
    <property type="match status" value="1"/>
</dbReference>
<dbReference type="Gene3D" id="3.10.20.90">
    <property type="entry name" value="Phosphatidylinositol 3-kinase Catalytic Subunit, Chain A, domain 1"/>
    <property type="match status" value="1"/>
</dbReference>
<dbReference type="Pfam" id="PF21989">
    <property type="entry name" value="RA_2"/>
    <property type="match status" value="1"/>
</dbReference>
<feature type="domain" description="PDZ" evidence="2">
    <location>
        <begin position="26"/>
        <end position="103"/>
    </location>
</feature>
<dbReference type="Pfam" id="PF00595">
    <property type="entry name" value="PDZ"/>
    <property type="match status" value="1"/>
</dbReference>
<reference evidence="3 4" key="2">
    <citation type="journal article" date="2022" name="Mol. Biol. Evol.">
        <title>Comparative Genomics Reveals Insights into the Divergent Evolution of Astigmatic Mites and Household Pest Adaptations.</title>
        <authorList>
            <person name="Xiong Q."/>
            <person name="Wan A.T."/>
            <person name="Liu X."/>
            <person name="Fung C.S."/>
            <person name="Xiao X."/>
            <person name="Malainual N."/>
            <person name="Hou J."/>
            <person name="Wang L."/>
            <person name="Wang M."/>
            <person name="Yang K.Y."/>
            <person name="Cui Y."/>
            <person name="Leung E.L."/>
            <person name="Nong W."/>
            <person name="Shin S.K."/>
            <person name="Au S.W."/>
            <person name="Jeong K.Y."/>
            <person name="Chew F.T."/>
            <person name="Hui J.H."/>
            <person name="Leung T.F."/>
            <person name="Tungtrongchitr A."/>
            <person name="Zhong N."/>
            <person name="Liu Z."/>
            <person name="Tsui S.K."/>
        </authorList>
    </citation>
    <scope>NUCLEOTIDE SEQUENCE [LARGE SCALE GENOMIC DNA]</scope>
    <source>
        <strain evidence="3">Derp</strain>
    </source>
</reference>
<dbReference type="SUPFAM" id="SSF50156">
    <property type="entry name" value="PDZ domain-like"/>
    <property type="match status" value="1"/>
</dbReference>
<dbReference type="PANTHER" id="PTHR46221">
    <property type="entry name" value="FERM AND PDZ DOMAIN-CONTAINING PROTEIN FAMILY MEMBER"/>
    <property type="match status" value="1"/>
</dbReference>
<dbReference type="InterPro" id="IPR029071">
    <property type="entry name" value="Ubiquitin-like_domsf"/>
</dbReference>
<dbReference type="Proteomes" id="UP000887458">
    <property type="component" value="Unassembled WGS sequence"/>
</dbReference>
<sequence>HINCSTTYQLPINKEFDDDPPPQPRIVQLKRDKQLGFGFVAGSDRPVIVRFVKENGPSENKLQSGDQIFEVNGHNVRNSPREHVIELIKSSEETVTLVVCQPYTQNSIRKSALLTAAKKQRLRSNPSRVRFAEGVIVNGSPLFHSCSSSSSSSTTTTTMAPTYKSTSCTCGTSSSSSSSLSSSEMFTGNFCEQHHSDNNNDDSIIPIIPNVLKIFLENGQTKTFKYDGNTTVQNVVDSLCEKLAIKSYQHYGLMCEQMFNNQN</sequence>
<comment type="caution">
    <text evidence="3">The sequence shown here is derived from an EMBL/GenBank/DDBJ whole genome shotgun (WGS) entry which is preliminary data.</text>
</comment>